<reference evidence="2 3" key="1">
    <citation type="submission" date="2022-01" db="EMBL/GenBank/DDBJ databases">
        <title>Whole genome-based taxonomy of the Shewanellaceae.</title>
        <authorList>
            <person name="Martin-Rodriguez A.J."/>
        </authorList>
    </citation>
    <scope>NUCLEOTIDE SEQUENCE [LARGE SCALE GENOMIC DNA]</scope>
    <source>
        <strain evidence="2 3">DSM 24955</strain>
    </source>
</reference>
<dbReference type="EMBL" id="JAKIKU010000001">
    <property type="protein sequence ID" value="MCL1044055.1"/>
    <property type="molecule type" value="Genomic_DNA"/>
</dbReference>
<dbReference type="Proteomes" id="UP001202134">
    <property type="component" value="Unassembled WGS sequence"/>
</dbReference>
<dbReference type="Gene3D" id="1.20.120.520">
    <property type="entry name" value="nmb1532 protein domain like"/>
    <property type="match status" value="1"/>
</dbReference>
<gene>
    <name evidence="2" type="ORF">L2737_01735</name>
</gene>
<protein>
    <submittedName>
        <fullName evidence="2">Hemerythrin domain-containing protein</fullName>
    </submittedName>
</protein>
<keyword evidence="3" id="KW-1185">Reference proteome</keyword>
<accession>A0ABT0KJP3</accession>
<dbReference type="PANTHER" id="PTHR39966:SF1">
    <property type="entry name" value="HEMERYTHRIN-LIKE DOMAIN-CONTAINING PROTEIN"/>
    <property type="match status" value="1"/>
</dbReference>
<comment type="caution">
    <text evidence="2">The sequence shown here is derived from an EMBL/GenBank/DDBJ whole genome shotgun (WGS) entry which is preliminary data.</text>
</comment>
<dbReference type="RefSeq" id="WP_229368153.1">
    <property type="nucleotide sequence ID" value="NZ_JAKIKU010000001.1"/>
</dbReference>
<dbReference type="PANTHER" id="PTHR39966">
    <property type="entry name" value="BLL2471 PROTEIN-RELATED"/>
    <property type="match status" value="1"/>
</dbReference>
<evidence type="ECO:0000259" key="1">
    <source>
        <dbReference type="Pfam" id="PF01814"/>
    </source>
</evidence>
<proteinExistence type="predicted"/>
<evidence type="ECO:0000313" key="2">
    <source>
        <dbReference type="EMBL" id="MCL1044055.1"/>
    </source>
</evidence>
<name>A0ABT0KJP3_9GAMM</name>
<dbReference type="InterPro" id="IPR012312">
    <property type="entry name" value="Hemerythrin-like"/>
</dbReference>
<organism evidence="2 3">
    <name type="scientific">Shewanella electrodiphila</name>
    <dbReference type="NCBI Taxonomy" id="934143"/>
    <lineage>
        <taxon>Bacteria</taxon>
        <taxon>Pseudomonadati</taxon>
        <taxon>Pseudomonadota</taxon>
        <taxon>Gammaproteobacteria</taxon>
        <taxon>Alteromonadales</taxon>
        <taxon>Shewanellaceae</taxon>
        <taxon>Shewanella</taxon>
    </lineage>
</organism>
<dbReference type="Pfam" id="PF01814">
    <property type="entry name" value="Hemerythrin"/>
    <property type="match status" value="1"/>
</dbReference>
<evidence type="ECO:0000313" key="3">
    <source>
        <dbReference type="Proteomes" id="UP001202134"/>
    </source>
</evidence>
<sequence>MLKRLMNDHKHIAILLDVLAKKNIKLSEGEAVNFALIRDVVEYMQVYAEHSHHPLEDITYDYFVKKFSSPCNTQLHEEHSRLAEYSGALMYSLNLILSDVVISREKLVTDLQAYVEIQQKHMQYEETELFPLFAKQLKEEDWLKIKSQCDKQLVEDPLFSDNDETIFDELREHIFHADKS</sequence>
<feature type="domain" description="Hemerythrin-like" evidence="1">
    <location>
        <begin position="2"/>
        <end position="132"/>
    </location>
</feature>